<feature type="transmembrane region" description="Helical" evidence="9">
    <location>
        <begin position="76"/>
        <end position="98"/>
    </location>
</feature>
<evidence type="ECO:0000256" key="2">
    <source>
        <dbReference type="ARBA" id="ARBA00022475"/>
    </source>
</evidence>
<feature type="transmembrane region" description="Helical" evidence="9">
    <location>
        <begin position="251"/>
        <end position="284"/>
    </location>
</feature>
<dbReference type="Proteomes" id="UP000386847">
    <property type="component" value="Chromosome"/>
</dbReference>
<organism evidence="12 13">
    <name type="scientific">Raineyella fluvialis</name>
    <dbReference type="NCBI Taxonomy" id="2662261"/>
    <lineage>
        <taxon>Bacteria</taxon>
        <taxon>Bacillati</taxon>
        <taxon>Actinomycetota</taxon>
        <taxon>Actinomycetes</taxon>
        <taxon>Propionibacteriales</taxon>
        <taxon>Propionibacteriaceae</taxon>
        <taxon>Raineyella</taxon>
    </lineage>
</organism>
<reference evidence="12 13" key="1">
    <citation type="submission" date="2019-10" db="EMBL/GenBank/DDBJ databases">
        <title>Genomic analysis of Raineyella sp. CBA3103.</title>
        <authorList>
            <person name="Roh S.W."/>
        </authorList>
    </citation>
    <scope>NUCLEOTIDE SEQUENCE [LARGE SCALE GENOMIC DNA]</scope>
    <source>
        <strain evidence="12 13">CBA3103</strain>
    </source>
</reference>
<feature type="transmembrane region" description="Helical" evidence="9">
    <location>
        <begin position="389"/>
        <end position="408"/>
    </location>
</feature>
<dbReference type="InterPro" id="IPR038731">
    <property type="entry name" value="RgtA/B/C-like"/>
</dbReference>
<feature type="compositionally biased region" description="Gly residues" evidence="8">
    <location>
        <begin position="587"/>
        <end position="602"/>
    </location>
</feature>
<dbReference type="Pfam" id="PF13231">
    <property type="entry name" value="PMT_2"/>
    <property type="match status" value="1"/>
</dbReference>
<name>A0A5Q2FD88_9ACTN</name>
<dbReference type="KEGG" id="rain:Rai3103_08770"/>
<feature type="transmembrane region" description="Helical" evidence="9">
    <location>
        <begin position="499"/>
        <end position="519"/>
    </location>
</feature>
<feature type="domain" description="Glycosyltransferase RgtA/B/C/D-like" evidence="10">
    <location>
        <begin position="138"/>
        <end position="306"/>
    </location>
</feature>
<evidence type="ECO:0000256" key="6">
    <source>
        <dbReference type="ARBA" id="ARBA00022989"/>
    </source>
</evidence>
<dbReference type="PANTHER" id="PTHR33908:SF3">
    <property type="entry name" value="UNDECAPRENYL PHOSPHATE-ALPHA-4-AMINO-4-DEOXY-L-ARABINOSE ARABINOSYL TRANSFERASE"/>
    <property type="match status" value="1"/>
</dbReference>
<feature type="compositionally biased region" description="Low complexity" evidence="8">
    <location>
        <begin position="577"/>
        <end position="586"/>
    </location>
</feature>
<dbReference type="AlphaFoldDB" id="A0A5Q2FD88"/>
<dbReference type="EMBL" id="CP045725">
    <property type="protein sequence ID" value="QGF23747.1"/>
    <property type="molecule type" value="Genomic_DNA"/>
</dbReference>
<feature type="region of interest" description="Disordered" evidence="8">
    <location>
        <begin position="560"/>
        <end position="635"/>
    </location>
</feature>
<feature type="region of interest" description="Disordered" evidence="8">
    <location>
        <begin position="1"/>
        <end position="67"/>
    </location>
</feature>
<protein>
    <submittedName>
        <fullName evidence="12">DUF2029 domain-containing protein</fullName>
    </submittedName>
</protein>
<feature type="transmembrane region" description="Helical" evidence="9">
    <location>
        <begin position="153"/>
        <end position="179"/>
    </location>
</feature>
<evidence type="ECO:0000259" key="11">
    <source>
        <dbReference type="Pfam" id="PF24878"/>
    </source>
</evidence>
<evidence type="ECO:0000256" key="9">
    <source>
        <dbReference type="SAM" id="Phobius"/>
    </source>
</evidence>
<evidence type="ECO:0000313" key="12">
    <source>
        <dbReference type="EMBL" id="QGF23747.1"/>
    </source>
</evidence>
<evidence type="ECO:0000313" key="13">
    <source>
        <dbReference type="Proteomes" id="UP000386847"/>
    </source>
</evidence>
<feature type="transmembrane region" description="Helical" evidence="9">
    <location>
        <begin position="445"/>
        <end position="466"/>
    </location>
</feature>
<evidence type="ECO:0000256" key="8">
    <source>
        <dbReference type="SAM" id="MobiDB-lite"/>
    </source>
</evidence>
<feature type="compositionally biased region" description="Low complexity" evidence="8">
    <location>
        <begin position="606"/>
        <end position="635"/>
    </location>
</feature>
<dbReference type="GO" id="GO:0009103">
    <property type="term" value="P:lipopolysaccharide biosynthetic process"/>
    <property type="evidence" value="ECO:0007669"/>
    <property type="project" value="UniProtKB-ARBA"/>
</dbReference>
<feature type="transmembrane region" description="Helical" evidence="9">
    <location>
        <begin position="531"/>
        <end position="549"/>
    </location>
</feature>
<feature type="transmembrane region" description="Helical" evidence="9">
    <location>
        <begin position="296"/>
        <end position="314"/>
    </location>
</feature>
<feature type="transmembrane region" description="Helical" evidence="9">
    <location>
        <begin position="420"/>
        <end position="439"/>
    </location>
</feature>
<comment type="subcellular location">
    <subcellularLocation>
        <location evidence="1">Cell membrane</location>
        <topology evidence="1">Multi-pass membrane protein</topology>
    </subcellularLocation>
</comment>
<keyword evidence="13" id="KW-1185">Reference proteome</keyword>
<keyword evidence="7 9" id="KW-0472">Membrane</keyword>
<feature type="compositionally biased region" description="Low complexity" evidence="8">
    <location>
        <begin position="36"/>
        <end position="47"/>
    </location>
</feature>
<evidence type="ECO:0000256" key="7">
    <source>
        <dbReference type="ARBA" id="ARBA00023136"/>
    </source>
</evidence>
<keyword evidence="6 9" id="KW-1133">Transmembrane helix</keyword>
<dbReference type="RefSeq" id="WP_153572277.1">
    <property type="nucleotide sequence ID" value="NZ_CP045725.1"/>
</dbReference>
<keyword evidence="3" id="KW-0328">Glycosyltransferase</keyword>
<feature type="domain" description="Putative mannosyltransferase YkcA/B-like C-terminal" evidence="11">
    <location>
        <begin position="667"/>
        <end position="756"/>
    </location>
</feature>
<keyword evidence="5 9" id="KW-0812">Transmembrane</keyword>
<dbReference type="PANTHER" id="PTHR33908">
    <property type="entry name" value="MANNOSYLTRANSFERASE YKCB-RELATED"/>
    <property type="match status" value="1"/>
</dbReference>
<feature type="transmembrane region" description="Helical" evidence="9">
    <location>
        <begin position="473"/>
        <end position="493"/>
    </location>
</feature>
<accession>A0A5Q2FD88</accession>
<feature type="transmembrane region" description="Helical" evidence="9">
    <location>
        <begin position="199"/>
        <end position="220"/>
    </location>
</feature>
<proteinExistence type="predicted"/>
<dbReference type="InterPro" id="IPR056785">
    <property type="entry name" value="YkcA/B-like_C"/>
</dbReference>
<dbReference type="Pfam" id="PF24878">
    <property type="entry name" value="YkcB_C"/>
    <property type="match status" value="1"/>
</dbReference>
<sequence>MTANTALTTLAGPPHVAAPWTGSDLDGVSGPAGSTDGPDCPDFPDGPAGSGPNGPLRRTGGSGSGGGAEDVASAPIAGWLVAASVVLLLAGTTVLYLYGLSRSGWANSFYSAAAQAGGTDWKAWFYGSLDAGNAITVDKPPAAMWLMGLSVRLFGLSSWSILAPEALLGVASVGVLYATLRRVLTRGDNGTRTPLTVRAHVAALLGAVVFALTPVAVLMFRFNNPDALLTFCLVLATYLTLRGTERARSRWLIGAGVVIGLGFLTKILQAFLVLPALVVAYAIAAPTGWARKVRHLLYAFVAMVVSFGWYVAVVELTPASLRPYIGGSQTNSLLELAFGYNGLGRITGNETGSVTGGGAAAATGAGGNAGGMWGQTGPLRMFSGVSGGMVSWLIPAGLILGVAALVFLHGRSRTSVLRAAIVAFGGWLVTMMTVFSLMAGIYHDYYTVVLAPAIGALVALGAYVVWGRRGTLAGRLVLAGTMAVTTVWSVVLLSEATGVYLALRWAVLLLGAVATLGLLTVRVVGRALRSTVAGMALAAALVGPTAYALNTAATPHTGSIVTAGPVSNRGPGGAGRTGTRTFTRNGTTGGTPPQGGFGQGGPGVPPGFSQNGTTRNGTTQNGTTGAAGTGQFPAGGQAATAGGDFGIGGFGGAGGLLGGAQVSAEMTTLLTTDASSYTWVAASIGSQNAASYQLATQLPVMAIGGFNGSDPSPTLAQFQQYVAQGKIHYFIAGGMGGQQNGGSSAASEISSWVSSHYTAKTVGSTTVYDLTQP</sequence>
<evidence type="ECO:0000256" key="5">
    <source>
        <dbReference type="ARBA" id="ARBA00022692"/>
    </source>
</evidence>
<dbReference type="GO" id="GO:0005886">
    <property type="term" value="C:plasma membrane"/>
    <property type="evidence" value="ECO:0007669"/>
    <property type="project" value="UniProtKB-SubCell"/>
</dbReference>
<keyword evidence="4" id="KW-0808">Transferase</keyword>
<dbReference type="GO" id="GO:0016763">
    <property type="term" value="F:pentosyltransferase activity"/>
    <property type="evidence" value="ECO:0007669"/>
    <property type="project" value="TreeGrafter"/>
</dbReference>
<evidence type="ECO:0000256" key="4">
    <source>
        <dbReference type="ARBA" id="ARBA00022679"/>
    </source>
</evidence>
<gene>
    <name evidence="12" type="ORF">Rai3103_08770</name>
</gene>
<evidence type="ECO:0000256" key="1">
    <source>
        <dbReference type="ARBA" id="ARBA00004651"/>
    </source>
</evidence>
<dbReference type="GO" id="GO:0010041">
    <property type="term" value="P:response to iron(III) ion"/>
    <property type="evidence" value="ECO:0007669"/>
    <property type="project" value="TreeGrafter"/>
</dbReference>
<evidence type="ECO:0000256" key="3">
    <source>
        <dbReference type="ARBA" id="ARBA00022676"/>
    </source>
</evidence>
<dbReference type="InterPro" id="IPR050297">
    <property type="entry name" value="LipidA_mod_glycosyltrf_83"/>
</dbReference>
<keyword evidence="2" id="KW-1003">Cell membrane</keyword>
<evidence type="ECO:0000259" key="10">
    <source>
        <dbReference type="Pfam" id="PF13231"/>
    </source>
</evidence>